<evidence type="ECO:0000259" key="1">
    <source>
        <dbReference type="Pfam" id="PF01882"/>
    </source>
</evidence>
<gene>
    <name evidence="2" type="ORF">SAMN05444365_102655</name>
</gene>
<dbReference type="Pfam" id="PF01882">
    <property type="entry name" value="DUF58"/>
    <property type="match status" value="1"/>
</dbReference>
<name>A0A1H3KW26_9ACTN</name>
<sequence>MTVGTDDIGYAGLPELAPEHRLRRLELAVTRRLDGLLHGQHIGLLPGAGSEPAGSREYRPGEDEVRRMDWAVTARTAVPHVREVDADRELSTWALVDSTPSMDFGTAEVEKRELAVAALAAIGFLTAGVGNRIGVHLLGAQTVRRFPPRAGRDHLLGLLRTVLSAPRGADGGPPPSLAAGIDGLNRAASRHGLAVVVSDFLDGVGETEDAEPEWEKPLRRLGARHQVLAVEITDPRELELPDVGLITLVDPETGLRREVATGDARLRERFAAAAAGQRRSVAGALRRAGAAHLALRTDRDWVADIVRHVHVQRRLAGAAPAGTACGGAT</sequence>
<dbReference type="RefSeq" id="WP_091554447.1">
    <property type="nucleotide sequence ID" value="NZ_FNPH01000002.1"/>
</dbReference>
<keyword evidence="3" id="KW-1185">Reference proteome</keyword>
<dbReference type="PANTHER" id="PTHR33608:SF6">
    <property type="entry name" value="BLL2464 PROTEIN"/>
    <property type="match status" value="1"/>
</dbReference>
<dbReference type="InterPro" id="IPR002881">
    <property type="entry name" value="DUF58"/>
</dbReference>
<dbReference type="STRING" id="405436.SAMN05444365_102655"/>
<evidence type="ECO:0000313" key="2">
    <source>
        <dbReference type="EMBL" id="SDY56216.1"/>
    </source>
</evidence>
<dbReference type="AlphaFoldDB" id="A0A1H3KW26"/>
<reference evidence="3" key="1">
    <citation type="submission" date="2016-10" db="EMBL/GenBank/DDBJ databases">
        <authorList>
            <person name="Varghese N."/>
            <person name="Submissions S."/>
        </authorList>
    </citation>
    <scope>NUCLEOTIDE SEQUENCE [LARGE SCALE GENOMIC DNA]</scope>
    <source>
        <strain evidence="3">DSM 45245</strain>
    </source>
</reference>
<dbReference type="PANTHER" id="PTHR33608">
    <property type="entry name" value="BLL2464 PROTEIN"/>
    <property type="match status" value="1"/>
</dbReference>
<accession>A0A1H3KW26</accession>
<organism evidence="2 3">
    <name type="scientific">Micromonospora pattaloongensis</name>
    <dbReference type="NCBI Taxonomy" id="405436"/>
    <lineage>
        <taxon>Bacteria</taxon>
        <taxon>Bacillati</taxon>
        <taxon>Actinomycetota</taxon>
        <taxon>Actinomycetes</taxon>
        <taxon>Micromonosporales</taxon>
        <taxon>Micromonosporaceae</taxon>
        <taxon>Micromonospora</taxon>
    </lineage>
</organism>
<evidence type="ECO:0000313" key="3">
    <source>
        <dbReference type="Proteomes" id="UP000242415"/>
    </source>
</evidence>
<dbReference type="EMBL" id="FNPH01000002">
    <property type="protein sequence ID" value="SDY56216.1"/>
    <property type="molecule type" value="Genomic_DNA"/>
</dbReference>
<dbReference type="OrthoDB" id="9776116at2"/>
<proteinExistence type="predicted"/>
<feature type="domain" description="DUF58" evidence="1">
    <location>
        <begin position="55"/>
        <end position="279"/>
    </location>
</feature>
<dbReference type="Proteomes" id="UP000242415">
    <property type="component" value="Unassembled WGS sequence"/>
</dbReference>
<protein>
    <recommendedName>
        <fullName evidence="1">DUF58 domain-containing protein</fullName>
    </recommendedName>
</protein>